<evidence type="ECO:0000256" key="2">
    <source>
        <dbReference type="ARBA" id="ARBA00023163"/>
    </source>
</evidence>
<evidence type="ECO:0000256" key="3">
    <source>
        <dbReference type="ARBA" id="ARBA00023242"/>
    </source>
</evidence>
<dbReference type="InterPro" id="IPR001138">
    <property type="entry name" value="Zn2Cys6_DnaBD"/>
</dbReference>
<organism evidence="6 7">
    <name type="scientific">Helicocarpus griseus UAMH5409</name>
    <dbReference type="NCBI Taxonomy" id="1447875"/>
    <lineage>
        <taxon>Eukaryota</taxon>
        <taxon>Fungi</taxon>
        <taxon>Dikarya</taxon>
        <taxon>Ascomycota</taxon>
        <taxon>Pezizomycotina</taxon>
        <taxon>Eurotiomycetes</taxon>
        <taxon>Eurotiomycetidae</taxon>
        <taxon>Onygenales</taxon>
        <taxon>Ajellomycetaceae</taxon>
        <taxon>Helicocarpus</taxon>
    </lineage>
</organism>
<name>A0A2B7Y8L0_9EURO</name>
<keyword evidence="1" id="KW-0805">Transcription regulation</keyword>
<keyword evidence="3" id="KW-0539">Nucleus</keyword>
<sequence>MPSEGVPKCQRCRKDHKRCSPDVRPWPGPKCDRCESYGYECSENMMARRSSQRDAKSARAVNRAVDNRLGGYHQNPTRSLSTRPSQPLVIGSMPGPELRQSPFVGLFMYLKCIDWANLSCSPALLGSDPFAAVFRSPTCLPDLLGPPLGKRQMYLEVFNESERLKQSSAQTLPYDFQLETSVVTAIVTRLQQEQPRRAMNYSVEELSRMCATYINYGNCWNKLRMALDTEEVLLIDPTYSFDKPHPEVTFDTAVRIWLYQIPGLKELCQRLSGLNHMILNLARAEPNSTVRAYLALKIGDRLDEVLGPGGVASTSPLYSIGTNNNDSGSSYNDTPFLTPATIGGSPVELRDGGSDDSSSFDDSSLQAGFGGGYGYQGPWGS</sequence>
<accession>A0A2B7Y8L0</accession>
<evidence type="ECO:0000256" key="1">
    <source>
        <dbReference type="ARBA" id="ARBA00023015"/>
    </source>
</evidence>
<dbReference type="OrthoDB" id="539213at2759"/>
<feature type="domain" description="Zn(2)-C6 fungal-type" evidence="5">
    <location>
        <begin position="8"/>
        <end position="43"/>
    </location>
</feature>
<dbReference type="STRING" id="1447875.A0A2B7Y8L0"/>
<gene>
    <name evidence="6" type="ORF">AJ79_01247</name>
</gene>
<dbReference type="CDD" id="cd00067">
    <property type="entry name" value="GAL4"/>
    <property type="match status" value="1"/>
</dbReference>
<dbReference type="EMBL" id="PDNB01000011">
    <property type="protein sequence ID" value="PGH17363.1"/>
    <property type="molecule type" value="Genomic_DNA"/>
</dbReference>
<dbReference type="GO" id="GO:0008270">
    <property type="term" value="F:zinc ion binding"/>
    <property type="evidence" value="ECO:0007669"/>
    <property type="project" value="InterPro"/>
</dbReference>
<keyword evidence="7" id="KW-1185">Reference proteome</keyword>
<feature type="region of interest" description="Disordered" evidence="4">
    <location>
        <begin position="342"/>
        <end position="381"/>
    </location>
</feature>
<dbReference type="GO" id="GO:0000981">
    <property type="term" value="F:DNA-binding transcription factor activity, RNA polymerase II-specific"/>
    <property type="evidence" value="ECO:0007669"/>
    <property type="project" value="InterPro"/>
</dbReference>
<comment type="caution">
    <text evidence="6">The sequence shown here is derived from an EMBL/GenBank/DDBJ whole genome shotgun (WGS) entry which is preliminary data.</text>
</comment>
<reference evidence="6 7" key="1">
    <citation type="submission" date="2017-10" db="EMBL/GenBank/DDBJ databases">
        <title>Comparative genomics in systemic dimorphic fungi from Ajellomycetaceae.</title>
        <authorList>
            <person name="Munoz J.F."/>
            <person name="Mcewen J.G."/>
            <person name="Clay O.K."/>
            <person name="Cuomo C.A."/>
        </authorList>
    </citation>
    <scope>NUCLEOTIDE SEQUENCE [LARGE SCALE GENOMIC DNA]</scope>
    <source>
        <strain evidence="6 7">UAMH5409</strain>
    </source>
</reference>
<keyword evidence="2" id="KW-0804">Transcription</keyword>
<feature type="compositionally biased region" description="Gly residues" evidence="4">
    <location>
        <begin position="368"/>
        <end position="381"/>
    </location>
</feature>
<evidence type="ECO:0000313" key="6">
    <source>
        <dbReference type="EMBL" id="PGH17363.1"/>
    </source>
</evidence>
<dbReference type="AlphaFoldDB" id="A0A2B7Y8L0"/>
<dbReference type="PROSITE" id="PS50048">
    <property type="entry name" value="ZN2_CY6_FUNGAL_2"/>
    <property type="match status" value="1"/>
</dbReference>
<evidence type="ECO:0000313" key="7">
    <source>
        <dbReference type="Proteomes" id="UP000223968"/>
    </source>
</evidence>
<proteinExistence type="predicted"/>
<evidence type="ECO:0000259" key="5">
    <source>
        <dbReference type="PROSITE" id="PS50048"/>
    </source>
</evidence>
<dbReference type="Proteomes" id="UP000223968">
    <property type="component" value="Unassembled WGS sequence"/>
</dbReference>
<feature type="compositionally biased region" description="Low complexity" evidence="4">
    <location>
        <begin position="355"/>
        <end position="364"/>
    </location>
</feature>
<protein>
    <recommendedName>
        <fullName evidence="5">Zn(2)-C6 fungal-type domain-containing protein</fullName>
    </recommendedName>
</protein>
<evidence type="ECO:0000256" key="4">
    <source>
        <dbReference type="SAM" id="MobiDB-lite"/>
    </source>
</evidence>